<feature type="domain" description="Enoyl reductase (ER)" evidence="2">
    <location>
        <begin position="10"/>
        <end position="334"/>
    </location>
</feature>
<dbReference type="Pfam" id="PF00107">
    <property type="entry name" value="ADH_zinc_N"/>
    <property type="match status" value="1"/>
</dbReference>
<dbReference type="SMART" id="SM00829">
    <property type="entry name" value="PKS_ER"/>
    <property type="match status" value="1"/>
</dbReference>
<dbReference type="InterPro" id="IPR036291">
    <property type="entry name" value="NAD(P)-bd_dom_sf"/>
</dbReference>
<protein>
    <submittedName>
        <fullName evidence="3">Zinc-binding dehydrogenase</fullName>
    </submittedName>
</protein>
<dbReference type="EMBL" id="JAMQOT010000009">
    <property type="protein sequence ID" value="MDF9747824.1"/>
    <property type="molecule type" value="Genomic_DNA"/>
</dbReference>
<accession>A0A9Q4Q207</accession>
<comment type="caution">
    <text evidence="3">The sequence shown here is derived from an EMBL/GenBank/DDBJ whole genome shotgun (WGS) entry which is preliminary data.</text>
</comment>
<dbReference type="PANTHER" id="PTHR44154:SF1">
    <property type="entry name" value="QUINONE OXIDOREDUCTASE"/>
    <property type="match status" value="1"/>
</dbReference>
<dbReference type="InterPro" id="IPR051603">
    <property type="entry name" value="Zinc-ADH_QOR/CCCR"/>
</dbReference>
<keyword evidence="1" id="KW-0521">NADP</keyword>
<dbReference type="AlphaFoldDB" id="A0A9Q4Q207"/>
<dbReference type="SUPFAM" id="SSF50129">
    <property type="entry name" value="GroES-like"/>
    <property type="match status" value="1"/>
</dbReference>
<dbReference type="GO" id="GO:0030554">
    <property type="term" value="F:adenyl nucleotide binding"/>
    <property type="evidence" value="ECO:0007669"/>
    <property type="project" value="UniProtKB-ARBA"/>
</dbReference>
<dbReference type="SUPFAM" id="SSF51735">
    <property type="entry name" value="NAD(P)-binding Rossmann-fold domains"/>
    <property type="match status" value="1"/>
</dbReference>
<dbReference type="InterPro" id="IPR013149">
    <property type="entry name" value="ADH-like_C"/>
</dbReference>
<dbReference type="RefSeq" id="WP_277524187.1">
    <property type="nucleotide sequence ID" value="NZ_JAMQOT010000009.1"/>
</dbReference>
<keyword evidence="4" id="KW-1185">Reference proteome</keyword>
<evidence type="ECO:0000256" key="1">
    <source>
        <dbReference type="ARBA" id="ARBA00022857"/>
    </source>
</evidence>
<dbReference type="GO" id="GO:0043168">
    <property type="term" value="F:anion binding"/>
    <property type="evidence" value="ECO:0007669"/>
    <property type="project" value="UniProtKB-ARBA"/>
</dbReference>
<proteinExistence type="predicted"/>
<dbReference type="GO" id="GO:0044281">
    <property type="term" value="P:small molecule metabolic process"/>
    <property type="evidence" value="ECO:0007669"/>
    <property type="project" value="UniProtKB-ARBA"/>
</dbReference>
<reference evidence="3" key="1">
    <citation type="submission" date="2022-06" db="EMBL/GenBank/DDBJ databases">
        <title>Natrinema sp. a new haloarchaeum isolate from saline soil.</title>
        <authorList>
            <person name="Strakova D."/>
            <person name="Galisteo C."/>
            <person name="Sanchez-Porro C."/>
            <person name="Ventosa A."/>
        </authorList>
    </citation>
    <scope>NUCLEOTIDE SEQUENCE</scope>
    <source>
        <strain evidence="3">S1CR25-10</strain>
    </source>
</reference>
<dbReference type="Gene3D" id="3.90.180.10">
    <property type="entry name" value="Medium-chain alcohol dehydrogenases, catalytic domain"/>
    <property type="match status" value="1"/>
</dbReference>
<gene>
    <name evidence="3" type="ORF">NDI89_19785</name>
</gene>
<dbReference type="InterPro" id="IPR013154">
    <property type="entry name" value="ADH-like_N"/>
</dbReference>
<evidence type="ECO:0000313" key="4">
    <source>
        <dbReference type="Proteomes" id="UP001154061"/>
    </source>
</evidence>
<dbReference type="InterPro" id="IPR011032">
    <property type="entry name" value="GroES-like_sf"/>
</dbReference>
<dbReference type="Pfam" id="PF08240">
    <property type="entry name" value="ADH_N"/>
    <property type="match status" value="1"/>
</dbReference>
<dbReference type="Proteomes" id="UP001154061">
    <property type="component" value="Unassembled WGS sequence"/>
</dbReference>
<evidence type="ECO:0000313" key="3">
    <source>
        <dbReference type="EMBL" id="MDF9747824.1"/>
    </source>
</evidence>
<evidence type="ECO:0000259" key="2">
    <source>
        <dbReference type="SMART" id="SM00829"/>
    </source>
</evidence>
<sequence>MRAAAFTGFGGPEHVTIESFDDPEPGPEEAVLQVEACSINHHDLWILNGDFWVGEDQLPYVAGMDVAGTVSAIGNDVEHLETGERVLLCPNQTCGSCRFCREGPESHCERFSLYHGGLAEYATVRADRLVPLSDAVDPVEAAALPVSYMTAFRMLEAAEVGPGDLVFVPGATGGVGVATVQLASVLGARTIGTSTSRAKLGRLEALGADHTIESGDPDEIRESVLEIGRVDATINHLGGPFSEVGLNVLRRGGRMVICGQTAGPTSTLTLDDLFLNQKRVIGSTMGTQGDLERLLDLVEGGRLDPVVHERYPLAETDRAFADMADRSAVGKLVVEP</sequence>
<name>A0A9Q4Q207_9EURY</name>
<dbReference type="GO" id="GO:0016616">
    <property type="term" value="F:oxidoreductase activity, acting on the CH-OH group of donors, NAD or NADP as acceptor"/>
    <property type="evidence" value="ECO:0007669"/>
    <property type="project" value="UniProtKB-ARBA"/>
</dbReference>
<organism evidence="3 4">
    <name type="scientific">Natrinema salsiterrestre</name>
    <dbReference type="NCBI Taxonomy" id="2950540"/>
    <lineage>
        <taxon>Archaea</taxon>
        <taxon>Methanobacteriati</taxon>
        <taxon>Methanobacteriota</taxon>
        <taxon>Stenosarchaea group</taxon>
        <taxon>Halobacteria</taxon>
        <taxon>Halobacteriales</taxon>
        <taxon>Natrialbaceae</taxon>
        <taxon>Natrinema</taxon>
    </lineage>
</organism>
<dbReference type="PANTHER" id="PTHR44154">
    <property type="entry name" value="QUINONE OXIDOREDUCTASE"/>
    <property type="match status" value="1"/>
</dbReference>
<dbReference type="InterPro" id="IPR020843">
    <property type="entry name" value="ER"/>
</dbReference>